<evidence type="ECO:0000313" key="1">
    <source>
        <dbReference type="EMBL" id="SVB26172.1"/>
    </source>
</evidence>
<reference evidence="1" key="1">
    <citation type="submission" date="2018-05" db="EMBL/GenBank/DDBJ databases">
        <authorList>
            <person name="Lanie J.A."/>
            <person name="Ng W.-L."/>
            <person name="Kazmierczak K.M."/>
            <person name="Andrzejewski T.M."/>
            <person name="Davidsen T.M."/>
            <person name="Wayne K.J."/>
            <person name="Tettelin H."/>
            <person name="Glass J.I."/>
            <person name="Rusch D."/>
            <person name="Podicherti R."/>
            <person name="Tsui H.-C.T."/>
            <person name="Winkler M.E."/>
        </authorList>
    </citation>
    <scope>NUCLEOTIDE SEQUENCE</scope>
</reference>
<feature type="non-terminal residue" evidence="1">
    <location>
        <position position="558"/>
    </location>
</feature>
<dbReference type="PROSITE" id="PS51257">
    <property type="entry name" value="PROKAR_LIPOPROTEIN"/>
    <property type="match status" value="1"/>
</dbReference>
<protein>
    <submittedName>
        <fullName evidence="1">Uncharacterized protein</fullName>
    </submittedName>
</protein>
<sequence length="558" mass="63706">MFNIRIIFILTIVVFLFVGCEDPTKPEESNSTTNESTLNDSDLGHEIGFVHDYFLDLDEEIEARYLYYNSYLTRGANTISAPEQLDPYQDTLNFQTFPYYIAEVEDGNTADTVSYLLSLTPENIQAYSTMFPLDEKNTANQNWCNELLVKYAGDCPSTVEVDFDYFINIQTSTGIEEDTVKSEAEFLNVSAVKDTTFTTNWTNIDSLVWDKERERYSVEADSTITRSSTVTNEDDFFDSLIYIAIIDTSRFPVTDLMFVDRSEWDRYEIVNKSENFPHILADTFRYKQVLLMDDAPMYRINGDCNQNQQRDLAEEYFDFGADWCPDSLETGLGKCEVVDTDELGDEGYGSILDEVPCNCLGDWRNDIIINPNWVSGSDVDPNGDNWRDCGWDGVCPGDDGYESEDPNNTELNGIWDSNEGFEENGQYNFDILTGTWEYFDDLGNEISGESAEYYFDGDSDGEYDLDEPFEDRNCNGIWDEEEDGDEGNGIWDDDESYIDLNEDGVWNFDTPEPLYTLSEKLETYTVDYSDPENPQPVTSLAYGDTITLKFGTGEASTY</sequence>
<gene>
    <name evidence="1" type="ORF">METZ01_LOCUS179026</name>
</gene>
<dbReference type="EMBL" id="UINC01034786">
    <property type="protein sequence ID" value="SVB26172.1"/>
    <property type="molecule type" value="Genomic_DNA"/>
</dbReference>
<accession>A0A382CK41</accession>
<dbReference type="AlphaFoldDB" id="A0A382CK41"/>
<organism evidence="1">
    <name type="scientific">marine metagenome</name>
    <dbReference type="NCBI Taxonomy" id="408172"/>
    <lineage>
        <taxon>unclassified sequences</taxon>
        <taxon>metagenomes</taxon>
        <taxon>ecological metagenomes</taxon>
    </lineage>
</organism>
<proteinExistence type="predicted"/>
<name>A0A382CK41_9ZZZZ</name>